<keyword evidence="1 2" id="KW-0456">Lyase</keyword>
<comment type="caution">
    <text evidence="2">The sequence shown here is derived from an EMBL/GenBank/DDBJ whole genome shotgun (WGS) entry which is preliminary data.</text>
</comment>
<evidence type="ECO:0000313" key="5">
    <source>
        <dbReference type="Proteomes" id="UP000016646"/>
    </source>
</evidence>
<evidence type="ECO:0000256" key="1">
    <source>
        <dbReference type="ARBA" id="ARBA00023239"/>
    </source>
</evidence>
<dbReference type="PATRIC" id="fig|1125725.3.peg.602"/>
<dbReference type="eggNOG" id="COG2986">
    <property type="taxonomic scope" value="Bacteria"/>
</dbReference>
<dbReference type="AlphaFoldDB" id="U2MZ46"/>
<dbReference type="Proteomes" id="UP000016646">
    <property type="component" value="Unassembled WGS sequence"/>
</dbReference>
<dbReference type="Proteomes" id="UP000016412">
    <property type="component" value="Unassembled WGS sequence"/>
</dbReference>
<dbReference type="InterPro" id="IPR008948">
    <property type="entry name" value="L-Aspartase-like"/>
</dbReference>
<evidence type="ECO:0000313" key="2">
    <source>
        <dbReference type="EMBL" id="ERF61407.1"/>
    </source>
</evidence>
<proteinExistence type="predicted"/>
<accession>U2MZ46</accession>
<sequence>MMKTITIDGEHLTIDGVCAVAYGKSAVSFPEDDAFFETLRRSRKFLEEYIAKGFPTYGVTTGFGDSCGNQINPSRAAELQKSIVRFHGIGLGKKFSHEEGRAVVLCRLNSDVKGGHSAIRVALAEMLKTLLDKDIVPVIPELGSVGASGDLTPLSYVAAVVMGEREAYYKGKIVPAIDALKAEGIAPLPLAAKEGLAIMNGTSVMTAVASLSWKRARRLANICDFVTAATAEIVRGNEVPFRKKVAEMKNHAGQIESAGYIYDIVKNSKRVYRYEDLLERIGSIGDAQFERRFVKIQDRYSIRCAPQINGVLRDTLRIARQWIEEELNSANDNPLVNVDTGELYNTGNFYGGHICAACDYLRIALANISDLADKQAEIIIDGKFNNLTENLIPFTDDTDERAGLRFGFKAAQITMSAIRAEVQHCCTAMSIQSSPTEALNQDKVSMGTISARKLRDQIDLIYLQYAVHILAVCQAVDLIGASEFGEFTQRVYAEVRAVSAPLVDDRRLDEDAEKVARLLEATELFE</sequence>
<dbReference type="SUPFAM" id="SSF48557">
    <property type="entry name" value="L-aspartase-like"/>
    <property type="match status" value="1"/>
</dbReference>
<dbReference type="RefSeq" id="WP_021329709.1">
    <property type="nucleotide sequence ID" value="NZ_AUZJ01000013.1"/>
</dbReference>
<dbReference type="EMBL" id="AVQI01000020">
    <property type="protein sequence ID" value="ERK04464.1"/>
    <property type="molecule type" value="Genomic_DNA"/>
</dbReference>
<keyword evidence="5" id="KW-1185">Reference proteome</keyword>
<protein>
    <submittedName>
        <fullName evidence="2">Aromatic amino acid lyase</fullName>
    </submittedName>
</protein>
<dbReference type="STRING" id="1125725.HMPREF1325_2158"/>
<dbReference type="Gene3D" id="1.20.200.10">
    <property type="entry name" value="Fumarase/aspartase (Central domain)"/>
    <property type="match status" value="1"/>
</dbReference>
<dbReference type="InterPro" id="IPR024083">
    <property type="entry name" value="Fumarase/histidase_N"/>
</dbReference>
<organism evidence="2 4">
    <name type="scientific">Treponema socranskii subsp. socranskii VPI DR56BR1116 = ATCC 35536</name>
    <dbReference type="NCBI Taxonomy" id="1125725"/>
    <lineage>
        <taxon>Bacteria</taxon>
        <taxon>Pseudomonadati</taxon>
        <taxon>Spirochaetota</taxon>
        <taxon>Spirochaetia</taxon>
        <taxon>Spirochaetales</taxon>
        <taxon>Treponemataceae</taxon>
        <taxon>Treponema</taxon>
    </lineage>
</organism>
<dbReference type="FunFam" id="1.10.275.10:FF:000005">
    <property type="entry name" value="Histidine ammonia-lyase"/>
    <property type="match status" value="1"/>
</dbReference>
<dbReference type="GO" id="GO:0016841">
    <property type="term" value="F:ammonia-lyase activity"/>
    <property type="evidence" value="ECO:0007669"/>
    <property type="project" value="InterPro"/>
</dbReference>
<dbReference type="PROSITE" id="PS00488">
    <property type="entry name" value="PAL_HISTIDASE"/>
    <property type="match status" value="1"/>
</dbReference>
<evidence type="ECO:0000313" key="3">
    <source>
        <dbReference type="EMBL" id="ERK04464.1"/>
    </source>
</evidence>
<dbReference type="PANTHER" id="PTHR10362">
    <property type="entry name" value="HISTIDINE AMMONIA-LYASE"/>
    <property type="match status" value="1"/>
</dbReference>
<dbReference type="CDD" id="cd00332">
    <property type="entry name" value="PAL-HAL"/>
    <property type="match status" value="1"/>
</dbReference>
<dbReference type="OrthoDB" id="9806955at2"/>
<dbReference type="Pfam" id="PF00221">
    <property type="entry name" value="Lyase_aromatic"/>
    <property type="match status" value="1"/>
</dbReference>
<dbReference type="InterPro" id="IPR001106">
    <property type="entry name" value="Aromatic_Lyase"/>
</dbReference>
<gene>
    <name evidence="3" type="ORF">HMPREF0860_0797</name>
    <name evidence="2" type="ORF">HMPREF1325_2158</name>
</gene>
<name>U2MZ46_TRESO</name>
<reference evidence="4 5" key="1">
    <citation type="submission" date="2013-08" db="EMBL/GenBank/DDBJ databases">
        <authorList>
            <person name="Durkin A.S."/>
            <person name="Haft D.R."/>
            <person name="McCorrison J."/>
            <person name="Torralba M."/>
            <person name="Gillis M."/>
            <person name="Haft D.H."/>
            <person name="Methe B."/>
            <person name="Sutton G."/>
            <person name="Nelson K.E."/>
        </authorList>
    </citation>
    <scope>NUCLEOTIDE SEQUENCE [LARGE SCALE GENOMIC DNA]</scope>
    <source>
        <strain evidence="3 5">ATCC 35536</strain>
        <strain evidence="2 4">VPI DR56BR1116</strain>
    </source>
</reference>
<dbReference type="InterPro" id="IPR022313">
    <property type="entry name" value="Phe/His_NH3-lyase_AS"/>
</dbReference>
<dbReference type="Gene3D" id="1.10.275.10">
    <property type="entry name" value="Fumarase/aspartase (N-terminal domain)"/>
    <property type="match status" value="1"/>
</dbReference>
<dbReference type="EMBL" id="AUZJ01000013">
    <property type="protein sequence ID" value="ERF61407.1"/>
    <property type="molecule type" value="Genomic_DNA"/>
</dbReference>
<evidence type="ECO:0000313" key="4">
    <source>
        <dbReference type="Proteomes" id="UP000016412"/>
    </source>
</evidence>